<keyword evidence="3" id="KW-1185">Reference proteome</keyword>
<dbReference type="EMBL" id="CAJPDQ010000008">
    <property type="protein sequence ID" value="CAF9913787.1"/>
    <property type="molecule type" value="Genomic_DNA"/>
</dbReference>
<dbReference type="OrthoDB" id="427518at2759"/>
<sequence length="400" mass="44829">MDQEYRATRRPTRTQDLLQRLKSADCTKKEKDALHELCRCMVKTFSNDPKPVYIAEAAALAPVLRRENHEQLLIDLITALGNAIIKGTADGNIEEPSLHKAFAYVLRHIKDIPAIRSPISSVLRSLLTRLRQATKIADLQTQYLMVCSMSAILDSMVDIKLSGLSRESFHEPLLKQLKELTKDEDIRLAQASSYAYQAALGIKDDEGPLEALWRYTMAAVQNGADIAGAVSNMDPGALLRSLPSVSSVTDLVRKLVDVGENVANIMQDVNNAREWMDSTHKISRQKSWYKALRYIGLLLQSEAWSALEYSIEQAPCRKDAQFQSSLYYELEKAWKMANLTKNVPRKDKLTTLYHKLSNSLGPTESTVQAWIGLVGTSMGIQQQILSKFLDVPGQGRQSHI</sequence>
<dbReference type="InterPro" id="IPR056251">
    <property type="entry name" value="Arm_rpt_dom"/>
</dbReference>
<name>A0A8H3F0N4_9LECA</name>
<dbReference type="AlphaFoldDB" id="A0A8H3F0N4"/>
<organism evidence="2 3">
    <name type="scientific">Gomphillus americanus</name>
    <dbReference type="NCBI Taxonomy" id="1940652"/>
    <lineage>
        <taxon>Eukaryota</taxon>
        <taxon>Fungi</taxon>
        <taxon>Dikarya</taxon>
        <taxon>Ascomycota</taxon>
        <taxon>Pezizomycotina</taxon>
        <taxon>Lecanoromycetes</taxon>
        <taxon>OSLEUM clade</taxon>
        <taxon>Ostropomycetidae</taxon>
        <taxon>Ostropales</taxon>
        <taxon>Graphidaceae</taxon>
        <taxon>Gomphilloideae</taxon>
        <taxon>Gomphillus</taxon>
    </lineage>
</organism>
<evidence type="ECO:0000313" key="2">
    <source>
        <dbReference type="EMBL" id="CAF9913787.1"/>
    </source>
</evidence>
<protein>
    <recommendedName>
        <fullName evidence="1">Arm-like repeat domain-containing protein</fullName>
    </recommendedName>
</protein>
<gene>
    <name evidence="2" type="ORF">GOMPHAMPRED_008026</name>
</gene>
<dbReference type="Proteomes" id="UP000664169">
    <property type="component" value="Unassembled WGS sequence"/>
</dbReference>
<feature type="domain" description="Arm-like repeat" evidence="1">
    <location>
        <begin position="9"/>
        <end position="383"/>
    </location>
</feature>
<reference evidence="2" key="1">
    <citation type="submission" date="2021-03" db="EMBL/GenBank/DDBJ databases">
        <authorList>
            <person name="Tagirdzhanova G."/>
        </authorList>
    </citation>
    <scope>NUCLEOTIDE SEQUENCE</scope>
</reference>
<evidence type="ECO:0000313" key="3">
    <source>
        <dbReference type="Proteomes" id="UP000664169"/>
    </source>
</evidence>
<dbReference type="Pfam" id="PF23948">
    <property type="entry name" value="ARM_5"/>
    <property type="match status" value="1"/>
</dbReference>
<proteinExistence type="predicted"/>
<comment type="caution">
    <text evidence="2">The sequence shown here is derived from an EMBL/GenBank/DDBJ whole genome shotgun (WGS) entry which is preliminary data.</text>
</comment>
<evidence type="ECO:0000259" key="1">
    <source>
        <dbReference type="Pfam" id="PF23948"/>
    </source>
</evidence>
<accession>A0A8H3F0N4</accession>